<accession>V9XTQ3</accession>
<dbReference type="GeneID" id="18126176"/>
<gene>
    <name evidence="1" type="ORF">chmu039</name>
</gene>
<evidence type="ECO:0000313" key="2">
    <source>
        <dbReference type="Proteomes" id="UP000203482"/>
    </source>
</evidence>
<reference evidence="1 2" key="1">
    <citation type="journal article" date="2014" name="Genome Announc.">
        <title>Genome Sequence of an Alphabaculovirus Isolated from Choristoneura murinana.</title>
        <authorList>
            <person name="Rohrmann G.F."/>
            <person name="Erlandson M.A."/>
            <person name="Theilmann D.A."/>
        </authorList>
    </citation>
    <scope>NUCLEOTIDE SEQUENCE [LARGE SCALE GENOMIC DNA]</scope>
    <source>
        <strain evidence="1 2">Darmstadt</strain>
    </source>
</reference>
<protein>
    <submittedName>
        <fullName evidence="1">Ac120</fullName>
    </submittedName>
</protein>
<dbReference type="RefSeq" id="YP_008992131.1">
    <property type="nucleotide sequence ID" value="NC_023177.1"/>
</dbReference>
<dbReference type="OrthoDB" id="24327at10239"/>
<proteinExistence type="predicted"/>
<dbReference type="Proteomes" id="UP000203482">
    <property type="component" value="Segment"/>
</dbReference>
<dbReference type="KEGG" id="vg:18126176"/>
<sequence length="82" mass="9608">MSMAQVAEAFKLHAIFVKLGYLFRARVCLDIALVNLRELRQRVPIPKVANMLAKKETHCCLLQKELNTKIDNRILIKLYRFH</sequence>
<keyword evidence="2" id="KW-1185">Reference proteome</keyword>
<name>V9XTQ3_9ABAC</name>
<evidence type="ECO:0000313" key="1">
    <source>
        <dbReference type="EMBL" id="AHD25526.1"/>
    </source>
</evidence>
<dbReference type="EMBL" id="KF894742">
    <property type="protein sequence ID" value="AHD25526.1"/>
    <property type="molecule type" value="Genomic_DNA"/>
</dbReference>
<dbReference type="InterPro" id="IPR020123">
    <property type="entry name" value="DUF5475"/>
</dbReference>
<organism evidence="1 2">
    <name type="scientific">Choristoneura murinana nucleopolyhedrovirus</name>
    <dbReference type="NCBI Taxonomy" id="1987479"/>
    <lineage>
        <taxon>Viruses</taxon>
        <taxon>Viruses incertae sedis</taxon>
        <taxon>Naldaviricetes</taxon>
        <taxon>Lefavirales</taxon>
        <taxon>Baculoviridae</taxon>
        <taxon>Alphabaculovirus</taxon>
        <taxon>Alphabaculovirus chomurinanae</taxon>
    </lineage>
</organism>
<dbReference type="Pfam" id="PF17569">
    <property type="entry name" value="DUF5475"/>
    <property type="match status" value="1"/>
</dbReference>